<protein>
    <submittedName>
        <fullName evidence="1">Unannotated protein</fullName>
    </submittedName>
</protein>
<reference evidence="1" key="1">
    <citation type="submission" date="2020-05" db="EMBL/GenBank/DDBJ databases">
        <authorList>
            <person name="Chiriac C."/>
            <person name="Salcher M."/>
            <person name="Ghai R."/>
            <person name="Kavagutti S V."/>
        </authorList>
    </citation>
    <scope>NUCLEOTIDE SEQUENCE</scope>
</reference>
<proteinExistence type="predicted"/>
<dbReference type="EMBL" id="CAFBMX010000006">
    <property type="protein sequence ID" value="CAB4935163.1"/>
    <property type="molecule type" value="Genomic_DNA"/>
</dbReference>
<accession>A0A6J7IVJ9</accession>
<gene>
    <name evidence="1" type="ORF">UFOPK3674_01429</name>
</gene>
<dbReference type="AlphaFoldDB" id="A0A6J7IVJ9"/>
<sequence>MRLNSLRMALHAFATEAAWQLAADAHDGDELAFEVVEEGRRDTPLYCYRPLTGAFIRDHAAVLSRLPAYLPATQALITAGRLDAWLEAQGIHAGPGRERVDASLHCFLSRMFGDATDFVFSQERFDAAFAELESVLGDNMPQTVVVAVLHGIEIESEVLDLGDGLSIERGETCSDAPDEARWARGDGGSQTLAVLRWDPAADDTAPLAYAHVQLRRMVLGLRLYDAATVALAPLAWIRAGNAPWQPLALGTPGAGHGLLVVTPGHEDELRAFLNLVARRTPRHGEIAWALRRFELAGERPVAAEALTDLLLALRALLEPEGPASGELPGRLAALCAEAQQRTQLTERIAHIVSLERAIISGRPVDPHFELLVRELAGHLRALLRDVLCGHLDADLPRIADAIVGRRLPEPFEEQSVEHAPPTIRAARRDAVEEDVFF</sequence>
<organism evidence="1">
    <name type="scientific">freshwater metagenome</name>
    <dbReference type="NCBI Taxonomy" id="449393"/>
    <lineage>
        <taxon>unclassified sequences</taxon>
        <taxon>metagenomes</taxon>
        <taxon>ecological metagenomes</taxon>
    </lineage>
</organism>
<name>A0A6J7IVJ9_9ZZZZ</name>
<evidence type="ECO:0000313" key="1">
    <source>
        <dbReference type="EMBL" id="CAB4935163.1"/>
    </source>
</evidence>